<evidence type="ECO:0000259" key="2">
    <source>
        <dbReference type="PROSITE" id="PS51272"/>
    </source>
</evidence>
<protein>
    <submittedName>
        <fullName evidence="3">S-layer homology domain-containing protein</fullName>
    </submittedName>
</protein>
<dbReference type="AlphaFoldDB" id="A0A1I1TNX5"/>
<dbReference type="Pfam" id="PF00395">
    <property type="entry name" value="SLH"/>
    <property type="match status" value="1"/>
</dbReference>
<dbReference type="OrthoDB" id="1738667at2"/>
<reference evidence="4" key="1">
    <citation type="submission" date="2016-10" db="EMBL/GenBank/DDBJ databases">
        <authorList>
            <person name="Varghese N."/>
            <person name="Submissions S."/>
        </authorList>
    </citation>
    <scope>NUCLEOTIDE SEQUENCE [LARGE SCALE GENOMIC DNA]</scope>
    <source>
        <strain evidence="4">CGMCC 1.10784</strain>
    </source>
</reference>
<dbReference type="STRING" id="1045775.SAMN05216378_0606"/>
<organism evidence="3 4">
    <name type="scientific">Paenibacillus catalpae</name>
    <dbReference type="NCBI Taxonomy" id="1045775"/>
    <lineage>
        <taxon>Bacteria</taxon>
        <taxon>Bacillati</taxon>
        <taxon>Bacillota</taxon>
        <taxon>Bacilli</taxon>
        <taxon>Bacillales</taxon>
        <taxon>Paenibacillaceae</taxon>
        <taxon>Paenibacillus</taxon>
    </lineage>
</organism>
<feature type="signal peptide" evidence="1">
    <location>
        <begin position="1"/>
        <end position="25"/>
    </location>
</feature>
<gene>
    <name evidence="3" type="ORF">SAMN05216378_0606</name>
</gene>
<evidence type="ECO:0000256" key="1">
    <source>
        <dbReference type="SAM" id="SignalP"/>
    </source>
</evidence>
<dbReference type="Proteomes" id="UP000198855">
    <property type="component" value="Unassembled WGS sequence"/>
</dbReference>
<evidence type="ECO:0000313" key="4">
    <source>
        <dbReference type="Proteomes" id="UP000198855"/>
    </source>
</evidence>
<accession>A0A1I1TNX5</accession>
<feature type="domain" description="SLH" evidence="2">
    <location>
        <begin position="21"/>
        <end position="84"/>
    </location>
</feature>
<dbReference type="RefSeq" id="WP_091180837.1">
    <property type="nucleotide sequence ID" value="NZ_FOMT01000001.1"/>
</dbReference>
<name>A0A1I1TNX5_9BACL</name>
<dbReference type="EMBL" id="FOMT01000001">
    <property type="protein sequence ID" value="SFD60257.1"/>
    <property type="molecule type" value="Genomic_DNA"/>
</dbReference>
<evidence type="ECO:0000313" key="3">
    <source>
        <dbReference type="EMBL" id="SFD60257.1"/>
    </source>
</evidence>
<keyword evidence="4" id="KW-1185">Reference proteome</keyword>
<feature type="chain" id="PRO_5011721597" evidence="1">
    <location>
        <begin position="26"/>
        <end position="323"/>
    </location>
</feature>
<proteinExistence type="predicted"/>
<sequence length="323" mass="35571">MKIKAVLLLAVSMLLVFTLGQTVFAFNDTSKDPNKSKIESLEKQGIIKGEKGGKFNSNGKLTYAAGISMLVKAFDLNIDNIRFIKEPKVTDYYPNLKDNAWYADAFIIAQLNGLEVPKNVKANDEMTREQFAHHLFKSIMKQGDFAFIELYMTINDEKDVNKDYMDSIQKLLISKIATLDKKNNFYPKQKITRSVAAGWLYDGLEFVKETPTIPEVPAEPAPQPIQGLKLTVTSVDKNINKVTVTGQAPHPGYGLRVASISFVDGQAIIKVETVQPDPDKMYPQVITEVSATTYVDAAYKPVLASTEAHASGDAAVSSPALAS</sequence>
<keyword evidence="1" id="KW-0732">Signal</keyword>
<dbReference type="InterPro" id="IPR001119">
    <property type="entry name" value="SLH_dom"/>
</dbReference>
<dbReference type="PROSITE" id="PS51272">
    <property type="entry name" value="SLH"/>
    <property type="match status" value="1"/>
</dbReference>